<dbReference type="AlphaFoldDB" id="A0A1D8ASJ3"/>
<dbReference type="PROSITE" id="PS50983">
    <property type="entry name" value="FE_B12_PBP"/>
    <property type="match status" value="1"/>
</dbReference>
<dbReference type="CDD" id="cd00636">
    <property type="entry name" value="TroA-like"/>
    <property type="match status" value="1"/>
</dbReference>
<dbReference type="EMBL" id="CP016094">
    <property type="protein sequence ID" value="AOS43832.1"/>
    <property type="molecule type" value="Genomic_DNA"/>
</dbReference>
<dbReference type="KEGG" id="obg:Verru16b_00890"/>
<dbReference type="RefSeq" id="WP_069961153.1">
    <property type="nucleotide sequence ID" value="NZ_CP016094.1"/>
</dbReference>
<name>A0A1D8ASJ3_9BACT</name>
<dbReference type="PANTHER" id="PTHR30535:SF34">
    <property type="entry name" value="MOLYBDATE-BINDING PROTEIN MOLA"/>
    <property type="match status" value="1"/>
</dbReference>
<dbReference type="Pfam" id="PF01497">
    <property type="entry name" value="Peripla_BP_2"/>
    <property type="match status" value="1"/>
</dbReference>
<dbReference type="OrthoDB" id="9812528at2"/>
<dbReference type="Proteomes" id="UP000095228">
    <property type="component" value="Chromosome"/>
</dbReference>
<keyword evidence="3" id="KW-1185">Reference proteome</keyword>
<protein>
    <submittedName>
        <fullName evidence="2">Periplasmic binding protein</fullName>
    </submittedName>
</protein>
<organism evidence="2 3">
    <name type="scientific">Lacunisphaera limnophila</name>
    <dbReference type="NCBI Taxonomy" id="1838286"/>
    <lineage>
        <taxon>Bacteria</taxon>
        <taxon>Pseudomonadati</taxon>
        <taxon>Verrucomicrobiota</taxon>
        <taxon>Opitutia</taxon>
        <taxon>Opitutales</taxon>
        <taxon>Opitutaceae</taxon>
        <taxon>Lacunisphaera</taxon>
    </lineage>
</organism>
<dbReference type="Gene3D" id="3.40.50.1980">
    <property type="entry name" value="Nitrogenase molybdenum iron protein domain"/>
    <property type="match status" value="2"/>
</dbReference>
<evidence type="ECO:0000313" key="3">
    <source>
        <dbReference type="Proteomes" id="UP000095228"/>
    </source>
</evidence>
<dbReference type="PANTHER" id="PTHR30535">
    <property type="entry name" value="VITAMIN B12-BINDING PROTEIN"/>
    <property type="match status" value="1"/>
</dbReference>
<dbReference type="InterPro" id="IPR002491">
    <property type="entry name" value="ABC_transptr_periplasmic_BD"/>
</dbReference>
<proteinExistence type="predicted"/>
<dbReference type="PROSITE" id="PS51257">
    <property type="entry name" value="PROKAR_LIPOPROTEIN"/>
    <property type="match status" value="1"/>
</dbReference>
<evidence type="ECO:0000259" key="1">
    <source>
        <dbReference type="PROSITE" id="PS50983"/>
    </source>
</evidence>
<accession>A0A1D8ASJ3</accession>
<evidence type="ECO:0000313" key="2">
    <source>
        <dbReference type="EMBL" id="AOS43832.1"/>
    </source>
</evidence>
<dbReference type="InterPro" id="IPR050902">
    <property type="entry name" value="ABC_Transporter_SBP"/>
</dbReference>
<gene>
    <name evidence="2" type="ORF">Verru16b_00890</name>
</gene>
<dbReference type="SUPFAM" id="SSF53807">
    <property type="entry name" value="Helical backbone' metal receptor"/>
    <property type="match status" value="1"/>
</dbReference>
<dbReference type="STRING" id="1838286.Verru16b_00890"/>
<sequence>MRSERTAPFLPGILAAILLVAAGCGRAPEPGAVAAVASTHTVLPLRHARTFTVEEGAGYRVVTLRASIVSWGAAAGGQEQTARLILVPREATLPALPPDLAGAPIIRTPVRRVAVNYTSHEAMLNVLGVADRLVAVGGTFSYDDAIHARVKSGELAQVGYGWHSPPVMDALVAARPEVFLMALGDISHAESIPRLQALGIPVVPMFVEAEPTCLGRTEYVRLVGLLTGREAEAEHFVAEVDSEYARLKALAATQPRQRLLWAWPGAGDKWAVTVRNADAHQIHDAHAELLLGESDDLRRDNFSWLSTEALLRQGTEADVWVSGDPHSKAYPDERVLRRFKAWREGRVFAVTGRQKRERDAYEIYEIGILRPDYLLGDIIKALHPELRPEPFRYLEPVRTVASSP</sequence>
<reference evidence="2 3" key="1">
    <citation type="submission" date="2016-06" db="EMBL/GenBank/DDBJ databases">
        <title>Three novel species with peptidoglycan cell walls form the new genus Lacunisphaera gen. nov. in the family Opitutaceae of the verrucomicrobial subdivision 4.</title>
        <authorList>
            <person name="Rast P."/>
            <person name="Gloeckner I."/>
            <person name="Jogler M."/>
            <person name="Boedeker C."/>
            <person name="Jeske O."/>
            <person name="Wiegand S."/>
            <person name="Reinhardt R."/>
            <person name="Schumann P."/>
            <person name="Rohde M."/>
            <person name="Spring S."/>
            <person name="Gloeckner F.O."/>
            <person name="Jogler C."/>
        </authorList>
    </citation>
    <scope>NUCLEOTIDE SEQUENCE [LARGE SCALE GENOMIC DNA]</scope>
    <source>
        <strain evidence="2 3">IG16b</strain>
    </source>
</reference>
<feature type="domain" description="Fe/B12 periplasmic-binding" evidence="1">
    <location>
        <begin position="112"/>
        <end position="386"/>
    </location>
</feature>